<protein>
    <submittedName>
        <fullName evidence="1">Uncharacterized protein</fullName>
    </submittedName>
</protein>
<reference evidence="2" key="1">
    <citation type="submission" date="2017-09" db="EMBL/GenBank/DDBJ databases">
        <authorList>
            <person name="Varghese N."/>
            <person name="Submissions S."/>
        </authorList>
    </citation>
    <scope>NUCLEOTIDE SEQUENCE [LARGE SCALE GENOMIC DNA]</scope>
    <source>
        <strain evidence="2">CGMCC 1.12803</strain>
    </source>
</reference>
<sequence>MATSLVGQMYDMILLIPGMMEAVKIDLRISRKSVLLLSSVIERGLSGKDDEKDGGILASIPEDALVELKTIAQECLEKAGLTDLSSKLKLIGKDK</sequence>
<dbReference type="Proteomes" id="UP000219281">
    <property type="component" value="Unassembled WGS sequence"/>
</dbReference>
<name>A0A286A7E1_9SPHI</name>
<organism evidence="1 2">
    <name type="scientific">Pedobacter xixiisoli</name>
    <dbReference type="NCBI Taxonomy" id="1476464"/>
    <lineage>
        <taxon>Bacteria</taxon>
        <taxon>Pseudomonadati</taxon>
        <taxon>Bacteroidota</taxon>
        <taxon>Sphingobacteriia</taxon>
        <taxon>Sphingobacteriales</taxon>
        <taxon>Sphingobacteriaceae</taxon>
        <taxon>Pedobacter</taxon>
    </lineage>
</organism>
<evidence type="ECO:0000313" key="1">
    <source>
        <dbReference type="EMBL" id="SOD17751.1"/>
    </source>
</evidence>
<proteinExistence type="predicted"/>
<keyword evidence="2" id="KW-1185">Reference proteome</keyword>
<dbReference type="OrthoDB" id="798544at2"/>
<dbReference type="AlphaFoldDB" id="A0A286A7E1"/>
<accession>A0A286A7E1</accession>
<evidence type="ECO:0000313" key="2">
    <source>
        <dbReference type="Proteomes" id="UP000219281"/>
    </source>
</evidence>
<gene>
    <name evidence="1" type="ORF">SAMN06297358_2669</name>
</gene>
<dbReference type="RefSeq" id="WP_097132512.1">
    <property type="nucleotide sequence ID" value="NZ_OCMT01000003.1"/>
</dbReference>
<dbReference type="EMBL" id="OCMT01000003">
    <property type="protein sequence ID" value="SOD17751.1"/>
    <property type="molecule type" value="Genomic_DNA"/>
</dbReference>